<dbReference type="STRING" id="490629.SAMN05216266_101813"/>
<sequence>MGQVDPALRSYLHSLDAESLVGLLCEQADRSPHFRRELEVRAGLTGNQGSDVAEAHRLLDDAVPASLEPHGAGFDLATKMSAVLDTLQRLLDAGTQADLSPLARRAVDEISSALGELDDASGAVGAELGRAVTLYARACAAHPPPPDSLADWILGIELDGPGWPEIHLADFADALGEAGLQRISTTVDALLADGQADGNRLVRAERLHEQVAEATGDVDLLVDILSRKLPRLDVSLKIVRVLRGAGRHSEAIAHAARAFARDKQPQRDAAEESHDEAVALLHDRAGRGPDEADELVRVLLAEERVEEAWQAADRYGCSLELRLEVADSRAAEHPGEVIGVYRSHVEALIAHKEPHYYREAAKQLRKLRTLHRRADTAEEFSTYLAELVQTHRRKTRLLAEVRAARIALPKAALAKTALAKAAR</sequence>
<accession>A0A1I0W8Q0</accession>
<dbReference type="RefSeq" id="WP_091669403.1">
    <property type="nucleotide sequence ID" value="NZ_FOKG01000001.1"/>
</dbReference>
<keyword evidence="2" id="KW-1185">Reference proteome</keyword>
<gene>
    <name evidence="1" type="ORF">SAMN05216266_101813</name>
</gene>
<dbReference type="OrthoDB" id="3677745at2"/>
<evidence type="ECO:0000313" key="2">
    <source>
        <dbReference type="Proteomes" id="UP000243799"/>
    </source>
</evidence>
<evidence type="ECO:0000313" key="1">
    <source>
        <dbReference type="EMBL" id="SFA84668.1"/>
    </source>
</evidence>
<dbReference type="Proteomes" id="UP000243799">
    <property type="component" value="Unassembled WGS sequence"/>
</dbReference>
<proteinExistence type="predicted"/>
<dbReference type="EMBL" id="FOKG01000001">
    <property type="protein sequence ID" value="SFA84668.1"/>
    <property type="molecule type" value="Genomic_DNA"/>
</dbReference>
<name>A0A1I0W8Q0_9PSEU</name>
<protein>
    <submittedName>
        <fullName evidence="1">Uncharacterized protein</fullName>
    </submittedName>
</protein>
<organism evidence="1 2">
    <name type="scientific">Amycolatopsis marina</name>
    <dbReference type="NCBI Taxonomy" id="490629"/>
    <lineage>
        <taxon>Bacteria</taxon>
        <taxon>Bacillati</taxon>
        <taxon>Actinomycetota</taxon>
        <taxon>Actinomycetes</taxon>
        <taxon>Pseudonocardiales</taxon>
        <taxon>Pseudonocardiaceae</taxon>
        <taxon>Amycolatopsis</taxon>
    </lineage>
</organism>
<dbReference type="AlphaFoldDB" id="A0A1I0W8Q0"/>
<reference evidence="2" key="1">
    <citation type="submission" date="2016-10" db="EMBL/GenBank/DDBJ databases">
        <authorList>
            <person name="Varghese N."/>
            <person name="Submissions S."/>
        </authorList>
    </citation>
    <scope>NUCLEOTIDE SEQUENCE [LARGE SCALE GENOMIC DNA]</scope>
    <source>
        <strain evidence="2">CGMCC 4.3568</strain>
    </source>
</reference>